<gene>
    <name evidence="1" type="ORF">NF27_JZ00020</name>
</gene>
<keyword evidence="2" id="KW-1185">Reference proteome</keyword>
<reference evidence="1 2" key="1">
    <citation type="submission" date="2014-11" db="EMBL/GenBank/DDBJ databases">
        <title>A Rickettsiales Symbiont of Amoebae With Ancient Features.</title>
        <authorList>
            <person name="Schulz F."/>
            <person name="Martijn J."/>
            <person name="Wascher F."/>
            <person name="Kostanjsek R."/>
            <person name="Ettema T.J."/>
            <person name="Horn M."/>
        </authorList>
    </citation>
    <scope>NUCLEOTIDE SEQUENCE [LARGE SCALE GENOMIC DNA]</scope>
    <source>
        <strain evidence="1 2">UWC36</strain>
    </source>
</reference>
<proteinExistence type="predicted"/>
<name>A0A0C1QIN5_9RICK</name>
<evidence type="ECO:0000313" key="2">
    <source>
        <dbReference type="Proteomes" id="UP000031258"/>
    </source>
</evidence>
<dbReference type="Proteomes" id="UP000031258">
    <property type="component" value="Unassembled WGS sequence"/>
</dbReference>
<dbReference type="AlphaFoldDB" id="A0A0C1QIN5"/>
<comment type="caution">
    <text evidence="1">The sequence shown here is derived from an EMBL/GenBank/DDBJ whole genome shotgun (WGS) entry which is preliminary data.</text>
</comment>
<accession>A0A0C1QIN5</accession>
<sequence>MIQLRTKTLNQELKESFANWYPGMDGEEQPLPIAA</sequence>
<protein>
    <submittedName>
        <fullName evidence="1">Uncharacterized protein</fullName>
    </submittedName>
</protein>
<dbReference type="EMBL" id="JSWE01000241">
    <property type="protein sequence ID" value="KIE04063.1"/>
    <property type="molecule type" value="Genomic_DNA"/>
</dbReference>
<organism evidence="1 2">
    <name type="scientific">Candidatus Jidaibacter acanthamoebae</name>
    <dbReference type="NCBI Taxonomy" id="86105"/>
    <lineage>
        <taxon>Bacteria</taxon>
        <taxon>Pseudomonadati</taxon>
        <taxon>Pseudomonadota</taxon>
        <taxon>Alphaproteobacteria</taxon>
        <taxon>Rickettsiales</taxon>
        <taxon>Candidatus Midichloriaceae</taxon>
        <taxon>Candidatus Jidaibacter</taxon>
    </lineage>
</organism>
<evidence type="ECO:0000313" key="1">
    <source>
        <dbReference type="EMBL" id="KIE04063.1"/>
    </source>
</evidence>